<proteinExistence type="predicted"/>
<dbReference type="AlphaFoldDB" id="A0AAW8TV18"/>
<sequence>MKKVKLFCLLAAALLTFSACGTTNDDAKDSSESTVTSSTVASSSDESVADLTSVLASFETFTDEYEALAKTQRTSAWENIAKSEVTWSGKVIDNTGHTLVVVRTDKWENGMNWDNVQKNPKDPYYVFIADFDNDIDASAYPAGTEVTVKGSLESRGDPDMPTNWKLYHSEIV</sequence>
<reference evidence="2" key="1">
    <citation type="submission" date="2023-03" db="EMBL/GenBank/DDBJ databases">
        <authorList>
            <person name="Shen W."/>
            <person name="Cai J."/>
        </authorList>
    </citation>
    <scope>NUCLEOTIDE SEQUENCE</scope>
    <source>
        <strain evidence="2">B226-2</strain>
    </source>
</reference>
<dbReference type="RefSeq" id="WP_311835257.1">
    <property type="nucleotide sequence ID" value="NZ_JARQBJ010000002.1"/>
</dbReference>
<dbReference type="PROSITE" id="PS51257">
    <property type="entry name" value="PROKAR_LIPOPROTEIN"/>
    <property type="match status" value="1"/>
</dbReference>
<dbReference type="Proteomes" id="UP001256711">
    <property type="component" value="Unassembled WGS sequence"/>
</dbReference>
<gene>
    <name evidence="2" type="ORF">P7H43_05955</name>
</gene>
<keyword evidence="1" id="KW-0732">Signal</keyword>
<evidence type="ECO:0000313" key="3">
    <source>
        <dbReference type="Proteomes" id="UP001256711"/>
    </source>
</evidence>
<comment type="caution">
    <text evidence="2">The sequence shown here is derived from an EMBL/GenBank/DDBJ whole genome shotgun (WGS) entry which is preliminary data.</text>
</comment>
<feature type="chain" id="PRO_5043745845" description="DUF3221 domain-containing protein" evidence="1">
    <location>
        <begin position="22"/>
        <end position="172"/>
    </location>
</feature>
<evidence type="ECO:0000256" key="1">
    <source>
        <dbReference type="SAM" id="SignalP"/>
    </source>
</evidence>
<accession>A0AAW8TV18</accession>
<dbReference type="EMBL" id="JARQBJ010000002">
    <property type="protein sequence ID" value="MDT2810020.1"/>
    <property type="molecule type" value="Genomic_DNA"/>
</dbReference>
<name>A0AAW8TV18_9ENTE</name>
<protein>
    <recommendedName>
        <fullName evidence="4">DUF3221 domain-containing protein</fullName>
    </recommendedName>
</protein>
<evidence type="ECO:0008006" key="4">
    <source>
        <dbReference type="Google" id="ProtNLM"/>
    </source>
</evidence>
<organism evidence="2 3">
    <name type="scientific">Enterococcus asini</name>
    <dbReference type="NCBI Taxonomy" id="57732"/>
    <lineage>
        <taxon>Bacteria</taxon>
        <taxon>Bacillati</taxon>
        <taxon>Bacillota</taxon>
        <taxon>Bacilli</taxon>
        <taxon>Lactobacillales</taxon>
        <taxon>Enterococcaceae</taxon>
        <taxon>Enterococcus</taxon>
    </lineage>
</organism>
<feature type="signal peptide" evidence="1">
    <location>
        <begin position="1"/>
        <end position="21"/>
    </location>
</feature>
<evidence type="ECO:0000313" key="2">
    <source>
        <dbReference type="EMBL" id="MDT2810020.1"/>
    </source>
</evidence>